<keyword evidence="3" id="KW-1185">Reference proteome</keyword>
<feature type="transmembrane region" description="Helical" evidence="1">
    <location>
        <begin position="594"/>
        <end position="616"/>
    </location>
</feature>
<accession>A0ABP1R6K8</accession>
<name>A0ABP1R6K8_9HEXA</name>
<organism evidence="2 3">
    <name type="scientific">Orchesella dallaii</name>
    <dbReference type="NCBI Taxonomy" id="48710"/>
    <lineage>
        <taxon>Eukaryota</taxon>
        <taxon>Metazoa</taxon>
        <taxon>Ecdysozoa</taxon>
        <taxon>Arthropoda</taxon>
        <taxon>Hexapoda</taxon>
        <taxon>Collembola</taxon>
        <taxon>Entomobryomorpha</taxon>
        <taxon>Entomobryoidea</taxon>
        <taxon>Orchesellidae</taxon>
        <taxon>Orchesellinae</taxon>
        <taxon>Orchesella</taxon>
    </lineage>
</organism>
<protein>
    <submittedName>
        <fullName evidence="2">Uncharacterized protein</fullName>
    </submittedName>
</protein>
<gene>
    <name evidence="2" type="ORF">ODALV1_LOCUS19330</name>
</gene>
<dbReference type="EMBL" id="CAXLJM020000065">
    <property type="protein sequence ID" value="CAL8121326.1"/>
    <property type="molecule type" value="Genomic_DNA"/>
</dbReference>
<evidence type="ECO:0000313" key="2">
    <source>
        <dbReference type="EMBL" id="CAL8121326.1"/>
    </source>
</evidence>
<evidence type="ECO:0000313" key="3">
    <source>
        <dbReference type="Proteomes" id="UP001642540"/>
    </source>
</evidence>
<feature type="transmembrane region" description="Helical" evidence="1">
    <location>
        <begin position="541"/>
        <end position="566"/>
    </location>
</feature>
<keyword evidence="1" id="KW-1133">Transmembrane helix</keyword>
<keyword evidence="1" id="KW-0812">Transmembrane</keyword>
<proteinExistence type="predicted"/>
<keyword evidence="1" id="KW-0472">Membrane</keyword>
<feature type="transmembrane region" description="Helical" evidence="1">
    <location>
        <begin position="6"/>
        <end position="28"/>
    </location>
</feature>
<comment type="caution">
    <text evidence="2">The sequence shown here is derived from an EMBL/GenBank/DDBJ whole genome shotgun (WGS) entry which is preliminary data.</text>
</comment>
<dbReference type="Proteomes" id="UP001642540">
    <property type="component" value="Unassembled WGS sequence"/>
</dbReference>
<reference evidence="2 3" key="1">
    <citation type="submission" date="2024-08" db="EMBL/GenBank/DDBJ databases">
        <authorList>
            <person name="Cucini C."/>
            <person name="Frati F."/>
        </authorList>
    </citation>
    <scope>NUCLEOTIDE SEQUENCE [LARGE SCALE GENOMIC DNA]</scope>
</reference>
<evidence type="ECO:0000256" key="1">
    <source>
        <dbReference type="SAM" id="Phobius"/>
    </source>
</evidence>
<feature type="transmembrane region" description="Helical" evidence="1">
    <location>
        <begin position="1233"/>
        <end position="1257"/>
    </location>
</feature>
<sequence length="1291" mass="148884">MIFKNFVWLFVLVYPTSNLAALVFPLVFDTSCFVRIVYDGNLNSTSLDPIKISSPLETNPTTETTISYTIQDVSNFSFAFDVEDIQINDQPTIFDGYFPFFSKHYRVCDVFILLTETFNSTTAAIQQSGYGNSDDAIFLVVVDSTLNNPIITGFLSDFSYLETVSFTPIYSSVAFVPLLEYDSKSETSEMVKVHAYCYRCPEKLHELRVNSDKVERIPIHLSIIRSECKRLKNNGWNTKALLVVAGHKTLYKRLLSNLDERIGNVRKRYMKHLTESYLSQYILFRMALDKINMTFDSNIQRLPQAMDLAWILLDMEFWRRHPRKILTFYILGAMFFHWSYDSGMSTDFIDFDFPVYCKEMFDKGYRIWDYGVSTGITDKSRIRSFIPDNLSSFIKENTGMTDIGEIYYMNPNYNFSENVQDRLKSMADKKLLLLNGVESSARFTSLYMTLSTTKRAVLEEEFVCGILHQFPSTSLRSSHYFLIRGYLSRKFTAILESFLEAGLVAHLQGLITLQSSLKLMLRVDDLHAALSSSTLGVRTPLMIVCTAYMALSFTFWLVFVGSIMYANRDKVTTILYDFIEMNRKWSRNKVEVRYLVKMSVIILLLFLITMCSSSPFPSVSTLPITFDENCFIRIILEQNPNSTLFNPFQRSISSPIHVKTGLENIKTYMIHDLSNFNYAFDVEDVYINDELTLSDGYFRFFSKHNNSCNVFLLLTSTFNGTATAIQQSGYGTDTTAIFLVVVECFDNFIIGNKKRAGFLEEFISLESVSLNAFYPNLAFLLIPELQTSQDTTEIARIYAFCYYCPQNIQEIHIQVLRRDQISINLPRIRAECEQCNDNGWTRKILILAAAPPPVYKALIKNIDHKIGNGRKELHLHLTESYIAEYLLFRMVSDIINMTIESNLREHHADDDPETYWHLSIKAVDTFLPKMRNIVSVTRGSYMLTTQEPIKLIYCMEATEAIKIKWDIYFRILDLASWLCLLTAVFWYSFIYHSFTKAIDLVWILFDIEFWQQHPRIILAPYLLGAMFLPWIYDSGMSTDFIDFDFPIYIRDIVNMGYKIWDIDVTDDAEALQKVRNFVPQSDLNFLEENTGTADLEKILYIQKNFKLPNDSHGRLESMAGRKLLFATGAENSFTFPSLFVTLSGMKHAVVDRDFLCGTVYQSPTHNYQITQSFYFRGYMSTKFTNILERFVEAGFVKYLQRLITLQSALKSMPRVDDLNVLLSSSTLGVRTPLGVICTAYIGLNLGFLVLFVGTVFYQSRLEVCITTRKLTKGDRFSSKVQRIDTEGFSFE</sequence>